<comment type="activity regulation">
    <text evidence="6">Negatively regulated by the anti-sigma-I factor RsgI.</text>
</comment>
<evidence type="ECO:0000256" key="1">
    <source>
        <dbReference type="ARBA" id="ARBA00022490"/>
    </source>
</evidence>
<protein>
    <recommendedName>
        <fullName evidence="6">RNA polymerase sigma factor SigI</fullName>
    </recommendedName>
</protein>
<feature type="domain" description="RNA polymerase sigma-70 region 2" evidence="7">
    <location>
        <begin position="57"/>
        <end position="104"/>
    </location>
</feature>
<dbReference type="EMBL" id="JAFBEE010000006">
    <property type="protein sequence ID" value="MBM7614742.1"/>
    <property type="molecule type" value="Genomic_DNA"/>
</dbReference>
<evidence type="ECO:0000313" key="9">
    <source>
        <dbReference type="Proteomes" id="UP001314796"/>
    </source>
</evidence>
<dbReference type="InterPro" id="IPR007627">
    <property type="entry name" value="RNA_pol_sigma70_r2"/>
</dbReference>
<dbReference type="InterPro" id="IPR014244">
    <property type="entry name" value="RNA_pol_sigma-I"/>
</dbReference>
<dbReference type="PIRSF" id="PIRSF038953">
    <property type="entry name" value="SigI"/>
    <property type="match status" value="1"/>
</dbReference>
<accession>A0ABS2NPA7</accession>
<evidence type="ECO:0000256" key="2">
    <source>
        <dbReference type="ARBA" id="ARBA00023015"/>
    </source>
</evidence>
<evidence type="ECO:0000256" key="6">
    <source>
        <dbReference type="HAMAP-Rule" id="MF_02064"/>
    </source>
</evidence>
<evidence type="ECO:0000259" key="7">
    <source>
        <dbReference type="Pfam" id="PF04542"/>
    </source>
</evidence>
<comment type="subcellular location">
    <subcellularLocation>
        <location evidence="6">Cytoplasm</location>
    </subcellularLocation>
</comment>
<dbReference type="RefSeq" id="WP_330613132.1">
    <property type="nucleotide sequence ID" value="NZ_JAFBEE010000006.1"/>
</dbReference>
<evidence type="ECO:0000256" key="5">
    <source>
        <dbReference type="ARBA" id="ARBA00023163"/>
    </source>
</evidence>
<evidence type="ECO:0000313" key="8">
    <source>
        <dbReference type="EMBL" id="MBM7614742.1"/>
    </source>
</evidence>
<organism evidence="8 9">
    <name type="scientific">Alkaliphilus hydrothermalis</name>
    <dbReference type="NCBI Taxonomy" id="1482730"/>
    <lineage>
        <taxon>Bacteria</taxon>
        <taxon>Bacillati</taxon>
        <taxon>Bacillota</taxon>
        <taxon>Clostridia</taxon>
        <taxon>Peptostreptococcales</taxon>
        <taxon>Natronincolaceae</taxon>
        <taxon>Alkaliphilus</taxon>
    </lineage>
</organism>
<dbReference type="SUPFAM" id="SSF88946">
    <property type="entry name" value="Sigma2 domain of RNA polymerase sigma factors"/>
    <property type="match status" value="1"/>
</dbReference>
<dbReference type="Pfam" id="PF04542">
    <property type="entry name" value="Sigma70_r2"/>
    <property type="match status" value="1"/>
</dbReference>
<comment type="function">
    <text evidence="6">Sigma factors are initiation factors that promote the attachment of RNA polymerase to specific initiation sites and are then released.</text>
</comment>
<keyword evidence="6" id="KW-0346">Stress response</keyword>
<keyword evidence="2 6" id="KW-0805">Transcription regulation</keyword>
<evidence type="ECO:0000256" key="3">
    <source>
        <dbReference type="ARBA" id="ARBA00023082"/>
    </source>
</evidence>
<dbReference type="NCBIfam" id="TIGR02895">
    <property type="entry name" value="spore_sigI"/>
    <property type="match status" value="1"/>
</dbReference>
<sequence>MRNILKLLKAKQAQTLEDRINIIQEGDEKEKNKLIQEYIPFIQKNISQQVGKYIDINNDDLYSVGLMAFNEAINKYNQEKGSFLSFASMVIKSRVIDQLRKESKRSKEVYISQFSSEVDGADYLMATEGFENKLEIKMDMKTLLQRMETFGVTLDDLIKEAPKHVDTRVNAVKIGRYVYENKGLRAKFMKTNNLPVGDLIKDLDVSKKVLQRSRKFIIAVILILDSNLDTMKSYISQTEGREHCEG</sequence>
<keyword evidence="3 6" id="KW-0731">Sigma factor</keyword>
<dbReference type="Proteomes" id="UP001314796">
    <property type="component" value="Unassembled WGS sequence"/>
</dbReference>
<proteinExistence type="inferred from homology"/>
<keyword evidence="5 6" id="KW-0804">Transcription</keyword>
<dbReference type="InterPro" id="IPR014284">
    <property type="entry name" value="RNA_pol_sigma-70_dom"/>
</dbReference>
<comment type="subunit">
    <text evidence="6">Interacts with RsgI.</text>
</comment>
<comment type="caution">
    <text evidence="8">The sequence shown here is derived from an EMBL/GenBank/DDBJ whole genome shotgun (WGS) entry which is preliminary data.</text>
</comment>
<comment type="similarity">
    <text evidence="6">Belongs to the sigma-70 factor family. SigI subfamily.</text>
</comment>
<dbReference type="NCBIfam" id="TIGR02937">
    <property type="entry name" value="sigma70-ECF"/>
    <property type="match status" value="1"/>
</dbReference>
<reference evidence="8 9" key="1">
    <citation type="submission" date="2021-01" db="EMBL/GenBank/DDBJ databases">
        <title>Genomic Encyclopedia of Type Strains, Phase IV (KMG-IV): sequencing the most valuable type-strain genomes for metagenomic binning, comparative biology and taxonomic classification.</title>
        <authorList>
            <person name="Goeker M."/>
        </authorList>
    </citation>
    <scope>NUCLEOTIDE SEQUENCE [LARGE SCALE GENOMIC DNA]</scope>
    <source>
        <strain evidence="8 9">DSM 25890</strain>
    </source>
</reference>
<dbReference type="InterPro" id="IPR013325">
    <property type="entry name" value="RNA_pol_sigma_r2"/>
</dbReference>
<dbReference type="Gene3D" id="1.10.1740.10">
    <property type="match status" value="1"/>
</dbReference>
<evidence type="ECO:0000256" key="4">
    <source>
        <dbReference type="ARBA" id="ARBA00023125"/>
    </source>
</evidence>
<gene>
    <name evidence="6" type="primary">sigI</name>
    <name evidence="8" type="ORF">JOC73_001256</name>
</gene>
<keyword evidence="1 6" id="KW-0963">Cytoplasm</keyword>
<name>A0ABS2NPA7_9FIRM</name>
<keyword evidence="4 6" id="KW-0238">DNA-binding</keyword>
<keyword evidence="9" id="KW-1185">Reference proteome</keyword>
<dbReference type="HAMAP" id="MF_02064">
    <property type="entry name" value="Sigma70_SigI"/>
    <property type="match status" value="1"/>
</dbReference>
<feature type="DNA-binding region" description="H-T-H motif" evidence="6">
    <location>
        <begin position="196"/>
        <end position="215"/>
    </location>
</feature>
<feature type="short sequence motif" description="Polymerase core binding" evidence="6">
    <location>
        <begin position="60"/>
        <end position="73"/>
    </location>
</feature>